<dbReference type="PANTHER" id="PTHR42831">
    <property type="entry name" value="FE-S PROTEIN MATURATION AUXILIARY FACTOR YITW"/>
    <property type="match status" value="1"/>
</dbReference>
<organism evidence="2 3">
    <name type="scientific">Kaistella treverensis</name>
    <dbReference type="NCBI Taxonomy" id="631455"/>
    <lineage>
        <taxon>Bacteria</taxon>
        <taxon>Pseudomonadati</taxon>
        <taxon>Bacteroidota</taxon>
        <taxon>Flavobacteriia</taxon>
        <taxon>Flavobacteriales</taxon>
        <taxon>Weeksellaceae</taxon>
        <taxon>Chryseobacterium group</taxon>
        <taxon>Kaistella</taxon>
    </lineage>
</organism>
<gene>
    <name evidence="2" type="ORF">SAMN05421638_1579</name>
</gene>
<proteinExistence type="predicted"/>
<name>A0A1I3M7I8_9FLAO</name>
<dbReference type="Gene3D" id="3.30.300.130">
    <property type="entry name" value="Fe-S cluster assembly (FSCA)"/>
    <property type="match status" value="1"/>
</dbReference>
<dbReference type="PANTHER" id="PTHR42831:SF1">
    <property type="entry name" value="FE-S PROTEIN MATURATION AUXILIARY FACTOR YITW"/>
    <property type="match status" value="1"/>
</dbReference>
<evidence type="ECO:0000259" key="1">
    <source>
        <dbReference type="Pfam" id="PF01883"/>
    </source>
</evidence>
<dbReference type="InterPro" id="IPR002744">
    <property type="entry name" value="MIP18-like"/>
</dbReference>
<sequence>MILDPTDENYNNISRAEMALYKVIDPELMVNIMDLGLVYDIEFKEGKHLLVTMTLTTPSCPMGEAIQTGVKNSLETEFPGFEIEIDLTFEPAWNYDMVSSEGMQQLNNR</sequence>
<reference evidence="3" key="1">
    <citation type="submission" date="2016-10" db="EMBL/GenBank/DDBJ databases">
        <authorList>
            <person name="Varghese N."/>
            <person name="Submissions S."/>
        </authorList>
    </citation>
    <scope>NUCLEOTIDE SEQUENCE [LARGE SCALE GENOMIC DNA]</scope>
    <source>
        <strain evidence="3">DSM 22251</strain>
    </source>
</reference>
<dbReference type="AlphaFoldDB" id="A0A1I3M7I8"/>
<dbReference type="EMBL" id="FORQ01000002">
    <property type="protein sequence ID" value="SFI93004.1"/>
    <property type="molecule type" value="Genomic_DNA"/>
</dbReference>
<dbReference type="InterPro" id="IPR052339">
    <property type="entry name" value="Fe-S_Maturation_MIP18"/>
</dbReference>
<dbReference type="InterPro" id="IPR034904">
    <property type="entry name" value="FSCA_dom_sf"/>
</dbReference>
<dbReference type="Pfam" id="PF01883">
    <property type="entry name" value="FeS_assembly_P"/>
    <property type="match status" value="1"/>
</dbReference>
<protein>
    <submittedName>
        <fullName evidence="2">Metal-sulfur cluster biosynthetic enzyme</fullName>
    </submittedName>
</protein>
<dbReference type="SUPFAM" id="SSF117916">
    <property type="entry name" value="Fe-S cluster assembly (FSCA) domain-like"/>
    <property type="match status" value="1"/>
</dbReference>
<dbReference type="Proteomes" id="UP000242560">
    <property type="component" value="Unassembled WGS sequence"/>
</dbReference>
<evidence type="ECO:0000313" key="2">
    <source>
        <dbReference type="EMBL" id="SFI93004.1"/>
    </source>
</evidence>
<keyword evidence="3" id="KW-1185">Reference proteome</keyword>
<dbReference type="RefSeq" id="WP_089819835.1">
    <property type="nucleotide sequence ID" value="NZ_FORQ01000002.1"/>
</dbReference>
<feature type="domain" description="MIP18 family-like" evidence="1">
    <location>
        <begin position="18"/>
        <end position="81"/>
    </location>
</feature>
<evidence type="ECO:0000313" key="3">
    <source>
        <dbReference type="Proteomes" id="UP000242560"/>
    </source>
</evidence>
<accession>A0A1I3M7I8</accession>